<evidence type="ECO:0000313" key="3">
    <source>
        <dbReference type="Proteomes" id="UP000769157"/>
    </source>
</evidence>
<feature type="compositionally biased region" description="Basic and acidic residues" evidence="1">
    <location>
        <begin position="178"/>
        <end position="188"/>
    </location>
</feature>
<evidence type="ECO:0000313" key="2">
    <source>
        <dbReference type="EMBL" id="KAH3665515.1"/>
    </source>
</evidence>
<gene>
    <name evidence="2" type="ORF">OGAPHI_003701</name>
</gene>
<comment type="caution">
    <text evidence="2">The sequence shown here is derived from an EMBL/GenBank/DDBJ whole genome shotgun (WGS) entry which is preliminary data.</text>
</comment>
<dbReference type="Proteomes" id="UP000769157">
    <property type="component" value="Unassembled WGS sequence"/>
</dbReference>
<reference evidence="2" key="2">
    <citation type="submission" date="2021-01" db="EMBL/GenBank/DDBJ databases">
        <authorList>
            <person name="Schikora-Tamarit M.A."/>
        </authorList>
    </citation>
    <scope>NUCLEOTIDE SEQUENCE</scope>
    <source>
        <strain evidence="2">CBS6075</strain>
    </source>
</reference>
<feature type="region of interest" description="Disordered" evidence="1">
    <location>
        <begin position="87"/>
        <end position="110"/>
    </location>
</feature>
<protein>
    <submittedName>
        <fullName evidence="2">Uncharacterized protein</fullName>
    </submittedName>
</protein>
<keyword evidence="3" id="KW-1185">Reference proteome</keyword>
<dbReference type="EMBL" id="JAEUBE010000295">
    <property type="protein sequence ID" value="KAH3665515.1"/>
    <property type="molecule type" value="Genomic_DNA"/>
</dbReference>
<name>A0A9P8P5P3_9ASCO</name>
<feature type="compositionally biased region" description="Polar residues" evidence="1">
    <location>
        <begin position="161"/>
        <end position="177"/>
    </location>
</feature>
<sequence>MMRISAVENCEGPFGFSRSPFLVIGYPCGQHNGSDLVSDEIEFRENSGQNRERSDTHGHCDKHHIGGELDWLQRVVVFAILVPQSNRNSTSQRKRNGHVENTNSKSDLEMFPDKRGVHLATNHEQQQINTNVGDIRQSRNRSGRKHLVGEVWNVAHHRRAQQNTSDNLSYNSWLSNDRQGEVDNLRKG</sequence>
<dbReference type="RefSeq" id="XP_046060719.1">
    <property type="nucleotide sequence ID" value="XM_046204702.1"/>
</dbReference>
<dbReference type="GeneID" id="70235666"/>
<reference evidence="2" key="1">
    <citation type="journal article" date="2021" name="Open Biol.">
        <title>Shared evolutionary footprints suggest mitochondrial oxidative damage underlies multiple complex I losses in fungi.</title>
        <authorList>
            <person name="Schikora-Tamarit M.A."/>
            <person name="Marcet-Houben M."/>
            <person name="Nosek J."/>
            <person name="Gabaldon T."/>
        </authorList>
    </citation>
    <scope>NUCLEOTIDE SEQUENCE</scope>
    <source>
        <strain evidence="2">CBS6075</strain>
    </source>
</reference>
<evidence type="ECO:0000256" key="1">
    <source>
        <dbReference type="SAM" id="MobiDB-lite"/>
    </source>
</evidence>
<organism evidence="2 3">
    <name type="scientific">Ogataea philodendri</name>
    <dbReference type="NCBI Taxonomy" id="1378263"/>
    <lineage>
        <taxon>Eukaryota</taxon>
        <taxon>Fungi</taxon>
        <taxon>Dikarya</taxon>
        <taxon>Ascomycota</taxon>
        <taxon>Saccharomycotina</taxon>
        <taxon>Pichiomycetes</taxon>
        <taxon>Pichiales</taxon>
        <taxon>Pichiaceae</taxon>
        <taxon>Ogataea</taxon>
    </lineage>
</organism>
<accession>A0A9P8P5P3</accession>
<dbReference type="AlphaFoldDB" id="A0A9P8P5P3"/>
<feature type="region of interest" description="Disordered" evidence="1">
    <location>
        <begin position="158"/>
        <end position="188"/>
    </location>
</feature>
<proteinExistence type="predicted"/>